<reference evidence="11" key="1">
    <citation type="submission" date="2025-08" db="UniProtKB">
        <authorList>
            <consortium name="Ensembl"/>
        </authorList>
    </citation>
    <scope>IDENTIFICATION</scope>
</reference>
<evidence type="ECO:0000256" key="9">
    <source>
        <dbReference type="SAM" id="SignalP"/>
    </source>
</evidence>
<keyword evidence="3 9" id="KW-0732">Signal</keyword>
<dbReference type="GO" id="GO:0005886">
    <property type="term" value="C:plasma membrane"/>
    <property type="evidence" value="ECO:0007669"/>
    <property type="project" value="UniProtKB-ARBA"/>
</dbReference>
<evidence type="ECO:0000256" key="2">
    <source>
        <dbReference type="ARBA" id="ARBA00022692"/>
    </source>
</evidence>
<evidence type="ECO:0000256" key="3">
    <source>
        <dbReference type="ARBA" id="ARBA00022729"/>
    </source>
</evidence>
<dbReference type="STRING" id="39432.ENSSBOP00000040556"/>
<feature type="chain" id="PRO_5014387080" description="Immunoglobulin domain-containing protein" evidence="9">
    <location>
        <begin position="24"/>
        <end position="292"/>
    </location>
</feature>
<feature type="signal peptide" evidence="9">
    <location>
        <begin position="1"/>
        <end position="23"/>
    </location>
</feature>
<proteinExistence type="predicted"/>
<dbReference type="GO" id="GO:0042288">
    <property type="term" value="F:MHC class I protein binding"/>
    <property type="evidence" value="ECO:0007669"/>
    <property type="project" value="TreeGrafter"/>
</dbReference>
<evidence type="ECO:0000256" key="5">
    <source>
        <dbReference type="ARBA" id="ARBA00023136"/>
    </source>
</evidence>
<evidence type="ECO:0000313" key="12">
    <source>
        <dbReference type="Proteomes" id="UP000233220"/>
    </source>
</evidence>
<dbReference type="InterPro" id="IPR036179">
    <property type="entry name" value="Ig-like_dom_sf"/>
</dbReference>
<dbReference type="SMART" id="SM00409">
    <property type="entry name" value="IG"/>
    <property type="match status" value="1"/>
</dbReference>
<feature type="compositionally biased region" description="Polar residues" evidence="7">
    <location>
        <begin position="219"/>
        <end position="232"/>
    </location>
</feature>
<protein>
    <recommendedName>
        <fullName evidence="10">Immunoglobulin domain-containing protein</fullName>
    </recommendedName>
</protein>
<keyword evidence="12" id="KW-1185">Reference proteome</keyword>
<evidence type="ECO:0000256" key="8">
    <source>
        <dbReference type="SAM" id="Phobius"/>
    </source>
</evidence>
<evidence type="ECO:0000259" key="10">
    <source>
        <dbReference type="SMART" id="SM00409"/>
    </source>
</evidence>
<dbReference type="Ensembl" id="ENSSBOT00000057525.1">
    <property type="protein sequence ID" value="ENSSBOP00000040556.1"/>
    <property type="gene ID" value="ENSSBOG00000036253.1"/>
</dbReference>
<dbReference type="PANTHER" id="PTHR15549">
    <property type="entry name" value="PAIRED IMMUNOGLOBULIN-LIKE TYPE 2 RECEPTOR"/>
    <property type="match status" value="1"/>
</dbReference>
<dbReference type="InterPro" id="IPR013783">
    <property type="entry name" value="Ig-like_fold"/>
</dbReference>
<dbReference type="Gene3D" id="2.60.40.10">
    <property type="entry name" value="Immunoglobulins"/>
    <property type="match status" value="1"/>
</dbReference>
<dbReference type="FunFam" id="2.60.40.10:FF:000753">
    <property type="entry name" value="Paired immunoglobulin-like type 2 receptor alpha"/>
    <property type="match status" value="1"/>
</dbReference>
<feature type="transmembrane region" description="Helical" evidence="8">
    <location>
        <begin position="187"/>
        <end position="209"/>
    </location>
</feature>
<keyword evidence="2 8" id="KW-0812">Transmembrane</keyword>
<feature type="domain" description="Immunoglobulin" evidence="10">
    <location>
        <begin position="36"/>
        <end position="148"/>
    </location>
</feature>
<dbReference type="GeneTree" id="ENSGT00940000163799"/>
<keyword evidence="6" id="KW-0325">Glycoprotein</keyword>
<dbReference type="AlphaFoldDB" id="A0A2K6V8S9"/>
<sequence>MGRTLLLPLLLPLPVFLQAGGSAGSSPGYPYGVTQPKYLSAPMGGSVEIPFSFYHPWVLARPPNVRIRWRRDHFHGEVFYSTRPHFIHKDFSDRLFLSWKEGQESGFLRISNLQTEDQSVYFFRVQLDIQKSETKKWQSIEGTNLTITQAVKTTTWRPSSTTSTASLRVTEGKRHSESWHLSLETTVWVAVAVAALGIMILGLIFLLWWRRRKGQQQAKTTTSARGSFQNTEELYENTKNEGQSTDLKHNPKDNGIVYASLALSSSTLPREPPSHHPLKSPQNEILYSVLKA</sequence>
<keyword evidence="4 8" id="KW-1133">Transmembrane helix</keyword>
<keyword evidence="5 8" id="KW-0472">Membrane</keyword>
<evidence type="ECO:0000256" key="4">
    <source>
        <dbReference type="ARBA" id="ARBA00022989"/>
    </source>
</evidence>
<evidence type="ECO:0000256" key="7">
    <source>
        <dbReference type="SAM" id="MobiDB-lite"/>
    </source>
</evidence>
<dbReference type="Proteomes" id="UP000233220">
    <property type="component" value="Unplaced"/>
</dbReference>
<reference evidence="11" key="2">
    <citation type="submission" date="2025-09" db="UniProtKB">
        <authorList>
            <consortium name="Ensembl"/>
        </authorList>
    </citation>
    <scope>IDENTIFICATION</scope>
</reference>
<evidence type="ECO:0000256" key="6">
    <source>
        <dbReference type="ARBA" id="ARBA00023180"/>
    </source>
</evidence>
<comment type="subcellular location">
    <subcellularLocation>
        <location evidence="1">Membrane</location>
        <topology evidence="1">Single-pass type I membrane protein</topology>
    </subcellularLocation>
</comment>
<name>A0A2K6V8S9_SAIBB</name>
<dbReference type="SUPFAM" id="SSF48726">
    <property type="entry name" value="Immunoglobulin"/>
    <property type="match status" value="1"/>
</dbReference>
<dbReference type="PANTHER" id="PTHR15549:SF26">
    <property type="entry name" value="AXIAL BUDDING PATTERN PROTEIN 2-RELATED"/>
    <property type="match status" value="1"/>
</dbReference>
<dbReference type="InterPro" id="IPR051694">
    <property type="entry name" value="Immunoregulatory_rcpt-like"/>
</dbReference>
<evidence type="ECO:0000313" key="11">
    <source>
        <dbReference type="Ensembl" id="ENSSBOP00000040556.1"/>
    </source>
</evidence>
<organism evidence="11 12">
    <name type="scientific">Saimiri boliviensis boliviensis</name>
    <name type="common">Bolivian squirrel monkey</name>
    <dbReference type="NCBI Taxonomy" id="39432"/>
    <lineage>
        <taxon>Eukaryota</taxon>
        <taxon>Metazoa</taxon>
        <taxon>Chordata</taxon>
        <taxon>Craniata</taxon>
        <taxon>Vertebrata</taxon>
        <taxon>Euteleostomi</taxon>
        <taxon>Mammalia</taxon>
        <taxon>Eutheria</taxon>
        <taxon>Euarchontoglires</taxon>
        <taxon>Primates</taxon>
        <taxon>Haplorrhini</taxon>
        <taxon>Platyrrhini</taxon>
        <taxon>Cebidae</taxon>
        <taxon>Saimiriinae</taxon>
        <taxon>Saimiri</taxon>
    </lineage>
</organism>
<dbReference type="InterPro" id="IPR003599">
    <property type="entry name" value="Ig_sub"/>
</dbReference>
<accession>A0A2K6V8S9</accession>
<feature type="region of interest" description="Disordered" evidence="7">
    <location>
        <begin position="219"/>
        <end position="251"/>
    </location>
</feature>
<evidence type="ECO:0000256" key="1">
    <source>
        <dbReference type="ARBA" id="ARBA00004479"/>
    </source>
</evidence>